<evidence type="ECO:0000313" key="2">
    <source>
        <dbReference type="Proteomes" id="UP000199652"/>
    </source>
</evidence>
<sequence>MRPLRQEMVWNPWHGCHKYSEGCAHCYMFRRDESIGKDPTRVERTKSFQLIIARDRKERYKVPSGTLVYVCMTSDFLIEEADGWRPEIWQMMADRPDLDYMIITKRIVRLKDMLPPDWGGGWPNVAVACTIENQRQYDFRYPIFRDLPIAHKFLACEPLLGPITMLGLDNRIEGVVAGGESGNAARSCDFDWVLDLHRQCHNVGVSFIFRQTGARLKKNGITYRIPRRRQHEQARKAGLDTEL</sequence>
<dbReference type="Pfam" id="PF07505">
    <property type="entry name" value="DUF5131"/>
    <property type="match status" value="1"/>
</dbReference>
<dbReference type="EMBL" id="FNOU01000005">
    <property type="protein sequence ID" value="SDX67627.1"/>
    <property type="molecule type" value="Genomic_DNA"/>
</dbReference>
<gene>
    <name evidence="1" type="ORF">SAMN04488579_10564</name>
</gene>
<accession>A0A1H3DMP7</accession>
<dbReference type="Proteomes" id="UP000199652">
    <property type="component" value="Unassembled WGS sequence"/>
</dbReference>
<dbReference type="AlphaFoldDB" id="A0A1H3DMP7"/>
<proteinExistence type="predicted"/>
<keyword evidence="2" id="KW-1185">Reference proteome</keyword>
<dbReference type="STRING" id="1528.SAMN04488579_10564"/>
<organism evidence="1 2">
    <name type="scientific">Eubacterium barkeri</name>
    <name type="common">Clostridium barkeri</name>
    <dbReference type="NCBI Taxonomy" id="1528"/>
    <lineage>
        <taxon>Bacteria</taxon>
        <taxon>Bacillati</taxon>
        <taxon>Bacillota</taxon>
        <taxon>Clostridia</taxon>
        <taxon>Eubacteriales</taxon>
        <taxon>Eubacteriaceae</taxon>
        <taxon>Eubacterium</taxon>
    </lineage>
</organism>
<dbReference type="RefSeq" id="WP_242873507.1">
    <property type="nucleotide sequence ID" value="NZ_FNOU01000005.1"/>
</dbReference>
<dbReference type="InterPro" id="IPR011101">
    <property type="entry name" value="DUF5131"/>
</dbReference>
<protein>
    <submittedName>
        <fullName evidence="1">Protein gp37</fullName>
    </submittedName>
</protein>
<name>A0A1H3DMP7_EUBBA</name>
<reference evidence="2" key="1">
    <citation type="submission" date="2016-10" db="EMBL/GenBank/DDBJ databases">
        <authorList>
            <person name="Varghese N."/>
            <person name="Submissions S."/>
        </authorList>
    </citation>
    <scope>NUCLEOTIDE SEQUENCE [LARGE SCALE GENOMIC DNA]</scope>
    <source>
        <strain evidence="2">VPI 5359</strain>
    </source>
</reference>
<evidence type="ECO:0000313" key="1">
    <source>
        <dbReference type="EMBL" id="SDX67627.1"/>
    </source>
</evidence>